<dbReference type="RefSeq" id="WP_316511992.1">
    <property type="nucleotide sequence ID" value="NZ_OY726395.1"/>
</dbReference>
<dbReference type="EMBL" id="OY726395">
    <property type="protein sequence ID" value="CAJ1585902.1"/>
    <property type="molecule type" value="Genomic_DNA"/>
</dbReference>
<dbReference type="Proteomes" id="UP001190466">
    <property type="component" value="Chromosome"/>
</dbReference>
<evidence type="ECO:0000313" key="1">
    <source>
        <dbReference type="EMBL" id="CAJ1585902.1"/>
    </source>
</evidence>
<proteinExistence type="predicted"/>
<protein>
    <submittedName>
        <fullName evidence="1">Uncharacterized protein</fullName>
    </submittedName>
</protein>
<reference evidence="1 2" key="1">
    <citation type="submission" date="2023-08" db="EMBL/GenBank/DDBJ databases">
        <authorList>
            <person name="Folkvardsen B D."/>
            <person name="Norman A."/>
        </authorList>
    </citation>
    <scope>NUCLEOTIDE SEQUENCE [LARGE SCALE GENOMIC DNA]</scope>
    <source>
        <strain evidence="1 2">Mu0050</strain>
    </source>
</reference>
<sequence length="115" mass="12661">MKTSILSASPRHDGNYYVLAQAAIEGSHDQKVGVLISCEETYIVATQGVSIQFQELTRYLDHDLVGVVVGNGNSRGEIAHDPRGPADAARALAERFYTAPVTDYRLDTKRANRVW</sequence>
<name>A0ABN9P7C3_9MYCO</name>
<organism evidence="1 2">
    <name type="scientific">[Mycobacterium] wendilense</name>
    <dbReference type="NCBI Taxonomy" id="3064284"/>
    <lineage>
        <taxon>Bacteria</taxon>
        <taxon>Bacillati</taxon>
        <taxon>Actinomycetota</taxon>
        <taxon>Actinomycetes</taxon>
        <taxon>Mycobacteriales</taxon>
        <taxon>Mycobacteriaceae</taxon>
        <taxon>Mycolicibacter</taxon>
    </lineage>
</organism>
<accession>A0ABN9P7C3</accession>
<gene>
    <name evidence="1" type="ORF">MU0050_003977</name>
</gene>
<evidence type="ECO:0000313" key="2">
    <source>
        <dbReference type="Proteomes" id="UP001190466"/>
    </source>
</evidence>
<keyword evidence="2" id="KW-1185">Reference proteome</keyword>